<dbReference type="Proteomes" id="UP001139319">
    <property type="component" value="Unassembled WGS sequence"/>
</dbReference>
<dbReference type="EMBL" id="JAMFTH010000004">
    <property type="protein sequence ID" value="MCP8900107.1"/>
    <property type="molecule type" value="Genomic_DNA"/>
</dbReference>
<comment type="caution">
    <text evidence="2">The sequence shown here is derived from an EMBL/GenBank/DDBJ whole genome shotgun (WGS) entry which is preliminary data.</text>
</comment>
<keyword evidence="3" id="KW-1185">Reference proteome</keyword>
<gene>
    <name evidence="2" type="ORF">M6D89_12430</name>
</gene>
<name>A0A9X2I767_9GAMM</name>
<proteinExistence type="predicted"/>
<dbReference type="PANTHER" id="PTHR43233">
    <property type="entry name" value="FAMILY N-ACETYLTRANSFERASE, PUTATIVE (AFU_ORTHOLOGUE AFUA_6G03350)-RELATED"/>
    <property type="match status" value="1"/>
</dbReference>
<dbReference type="Pfam" id="PF13673">
    <property type="entry name" value="Acetyltransf_10"/>
    <property type="match status" value="1"/>
</dbReference>
<dbReference type="PROSITE" id="PS51186">
    <property type="entry name" value="GNAT"/>
    <property type="match status" value="1"/>
</dbReference>
<dbReference type="Gene3D" id="3.40.630.30">
    <property type="match status" value="1"/>
</dbReference>
<dbReference type="CDD" id="cd04301">
    <property type="entry name" value="NAT_SF"/>
    <property type="match status" value="1"/>
</dbReference>
<organism evidence="2 3">
    <name type="scientific">Gilvimarinus xylanilyticus</name>
    <dbReference type="NCBI Taxonomy" id="2944139"/>
    <lineage>
        <taxon>Bacteria</taxon>
        <taxon>Pseudomonadati</taxon>
        <taxon>Pseudomonadota</taxon>
        <taxon>Gammaproteobacteria</taxon>
        <taxon>Cellvibrionales</taxon>
        <taxon>Cellvibrionaceae</taxon>
        <taxon>Gilvimarinus</taxon>
    </lineage>
</organism>
<dbReference type="PANTHER" id="PTHR43233:SF1">
    <property type="entry name" value="FAMILY N-ACETYLTRANSFERASE, PUTATIVE (AFU_ORTHOLOGUE AFUA_6G03350)-RELATED"/>
    <property type="match status" value="1"/>
</dbReference>
<dbReference type="GO" id="GO:0016747">
    <property type="term" value="F:acyltransferase activity, transferring groups other than amino-acyl groups"/>
    <property type="evidence" value="ECO:0007669"/>
    <property type="project" value="InterPro"/>
</dbReference>
<dbReference type="InterPro" id="IPR053144">
    <property type="entry name" value="Acetyltransferase_Butenolide"/>
</dbReference>
<dbReference type="AlphaFoldDB" id="A0A9X2I767"/>
<evidence type="ECO:0000313" key="2">
    <source>
        <dbReference type="EMBL" id="MCP8900107.1"/>
    </source>
</evidence>
<evidence type="ECO:0000259" key="1">
    <source>
        <dbReference type="PROSITE" id="PS51186"/>
    </source>
</evidence>
<reference evidence="2" key="2">
    <citation type="submission" date="2023-01" db="EMBL/GenBank/DDBJ databases">
        <title>Gilvimarinus xylanilyticus HB14 isolated from Caulerpa lentillifera aquaculture base in Hainan, China.</title>
        <authorList>
            <person name="Zhang Y.-J."/>
        </authorList>
    </citation>
    <scope>NUCLEOTIDE SEQUENCE</scope>
    <source>
        <strain evidence="2">HB14</strain>
    </source>
</reference>
<evidence type="ECO:0000313" key="3">
    <source>
        <dbReference type="Proteomes" id="UP001139319"/>
    </source>
</evidence>
<feature type="domain" description="N-acetyltransferase" evidence="1">
    <location>
        <begin position="1"/>
        <end position="99"/>
    </location>
</feature>
<dbReference type="SUPFAM" id="SSF55729">
    <property type="entry name" value="Acyl-CoA N-acyltransferases (Nat)"/>
    <property type="match status" value="1"/>
</dbReference>
<reference evidence="2" key="1">
    <citation type="submission" date="2022-05" db="EMBL/GenBank/DDBJ databases">
        <authorList>
            <person name="Sun H.-N."/>
        </authorList>
    </citation>
    <scope>NUCLEOTIDE SEQUENCE</scope>
    <source>
        <strain evidence="2">HB14</strain>
    </source>
</reference>
<protein>
    <submittedName>
        <fullName evidence="2">GNAT family N-acetyltransferase</fullName>
    </submittedName>
</protein>
<dbReference type="InterPro" id="IPR000182">
    <property type="entry name" value="GNAT_dom"/>
</dbReference>
<accession>A0A9X2I767</accession>
<dbReference type="InterPro" id="IPR016181">
    <property type="entry name" value="Acyl_CoA_acyltransferase"/>
</dbReference>
<sequence>MLANSNLCISAWHKHRLIGIARSLTDFHYACYLSDLAVGLEYQAQGIGKKLQALTQKQLGPECKLILIAAPTAHSYYQHLGFTHNSRCWVLERDAAIAT</sequence>